<sequence>MSKFEYPILSRADMISILAESQIAAVIENDLKNPTPDFVSDIYTRLLVYLDLLHEEDGGQVEFAALEQLENPHYHVGSARTVNNYIKIKEVIALLQCPAVFTLKDLLKPQADRTQFFLSAILNFCLHKDSKMNELRPIGEELSLLDEQRREFDDKISQLNAEIAEYNDARERELPLVQDVDGKVKELRQRIGDLNNHQMSQRATYRKLKEMSTEMDGEISRAEFDLVQSVQENANLRSKIVQSPDKLQRALEEKKSVRQDARNAERLAMQSFQAKTDVLEVYTKASKKMSKHFNQMQAILEQVNSAKSIEKDYKAVKAKLGYDELMDKSLGAKLVELQVKAQQLDECKKLLEKERDAKCEEATEEFNNIKSEVESRRHDLGARQRKVEDVLTKVDAITSKTNMVKESGVAEVQKLVHKREEIAEQRLENRIGVIDMQHYPSKTAPATAMPHKSINQRIRMLSVLNAESFLAPSGKVLLPSLQVMILAYKFTMRYSCWRRAYAETCAGFCLFNFISQKPADFFPSRRMS</sequence>
<evidence type="ECO:0000313" key="1">
    <source>
        <dbReference type="EMBL" id="KAL3567592.1"/>
    </source>
</evidence>
<comment type="caution">
    <text evidence="1">The sequence shown here is derived from an EMBL/GenBank/DDBJ whole genome shotgun (WGS) entry which is preliminary data.</text>
</comment>
<accession>A0ACC4ANX8</accession>
<name>A0ACC4ANX8_POPAL</name>
<organism evidence="1 2">
    <name type="scientific">Populus alba</name>
    <name type="common">White poplar</name>
    <dbReference type="NCBI Taxonomy" id="43335"/>
    <lineage>
        <taxon>Eukaryota</taxon>
        <taxon>Viridiplantae</taxon>
        <taxon>Streptophyta</taxon>
        <taxon>Embryophyta</taxon>
        <taxon>Tracheophyta</taxon>
        <taxon>Spermatophyta</taxon>
        <taxon>Magnoliopsida</taxon>
        <taxon>eudicotyledons</taxon>
        <taxon>Gunneridae</taxon>
        <taxon>Pentapetalae</taxon>
        <taxon>rosids</taxon>
        <taxon>fabids</taxon>
        <taxon>Malpighiales</taxon>
        <taxon>Salicaceae</taxon>
        <taxon>Saliceae</taxon>
        <taxon>Populus</taxon>
    </lineage>
</organism>
<keyword evidence="2" id="KW-1185">Reference proteome</keyword>
<reference evidence="1 2" key="1">
    <citation type="journal article" date="2024" name="Plant Biotechnol. J.">
        <title>Genome and CRISPR/Cas9 system of a widespread forest tree (Populus alba) in the world.</title>
        <authorList>
            <person name="Liu Y.J."/>
            <person name="Jiang P.F."/>
            <person name="Han X.M."/>
            <person name="Li X.Y."/>
            <person name="Wang H.M."/>
            <person name="Wang Y.J."/>
            <person name="Wang X.X."/>
            <person name="Zeng Q.Y."/>
        </authorList>
    </citation>
    <scope>NUCLEOTIDE SEQUENCE [LARGE SCALE GENOMIC DNA]</scope>
    <source>
        <strain evidence="2">cv. PAL-ZL1</strain>
    </source>
</reference>
<evidence type="ECO:0000313" key="2">
    <source>
        <dbReference type="Proteomes" id="UP000309997"/>
    </source>
</evidence>
<dbReference type="EMBL" id="RCHU02000017">
    <property type="protein sequence ID" value="KAL3567592.1"/>
    <property type="molecule type" value="Genomic_DNA"/>
</dbReference>
<protein>
    <submittedName>
        <fullName evidence="1">Uncharacterized protein</fullName>
    </submittedName>
</protein>
<gene>
    <name evidence="1" type="ORF">D5086_030243</name>
</gene>
<proteinExistence type="predicted"/>
<dbReference type="Proteomes" id="UP000309997">
    <property type="component" value="Unassembled WGS sequence"/>
</dbReference>